<dbReference type="Gene3D" id="3.90.550.10">
    <property type="entry name" value="Spore Coat Polysaccharide Biosynthesis Protein SpsA, Chain A"/>
    <property type="match status" value="1"/>
</dbReference>
<dbReference type="Pfam" id="PF00535">
    <property type="entry name" value="Glycos_transf_2"/>
    <property type="match status" value="1"/>
</dbReference>
<dbReference type="PANTHER" id="PTHR43646">
    <property type="entry name" value="GLYCOSYLTRANSFERASE"/>
    <property type="match status" value="1"/>
</dbReference>
<dbReference type="EMBL" id="JARRAG010000001">
    <property type="protein sequence ID" value="MDG3003151.1"/>
    <property type="molecule type" value="Genomic_DNA"/>
</dbReference>
<reference evidence="3 4" key="1">
    <citation type="submission" date="2023-03" db="EMBL/GenBank/DDBJ databases">
        <title>Paludisphaera mucosa sp. nov. a novel planctomycete from northern fen.</title>
        <authorList>
            <person name="Ivanova A."/>
        </authorList>
    </citation>
    <scope>NUCLEOTIDE SEQUENCE [LARGE SCALE GENOMIC DNA]</scope>
    <source>
        <strain evidence="3 4">Pla2</strain>
    </source>
</reference>
<gene>
    <name evidence="3" type="ORF">PZE19_05175</name>
</gene>
<keyword evidence="3" id="KW-0808">Transferase</keyword>
<dbReference type="InterPro" id="IPR029044">
    <property type="entry name" value="Nucleotide-diphossugar_trans"/>
</dbReference>
<keyword evidence="1" id="KW-1133">Transmembrane helix</keyword>
<keyword evidence="1" id="KW-0812">Transmembrane</keyword>
<dbReference type="CDD" id="cd00761">
    <property type="entry name" value="Glyco_tranf_GTA_type"/>
    <property type="match status" value="1"/>
</dbReference>
<evidence type="ECO:0000259" key="2">
    <source>
        <dbReference type="Pfam" id="PF00535"/>
    </source>
</evidence>
<dbReference type="GO" id="GO:0016757">
    <property type="term" value="F:glycosyltransferase activity"/>
    <property type="evidence" value="ECO:0007669"/>
    <property type="project" value="UniProtKB-KW"/>
</dbReference>
<dbReference type="InterPro" id="IPR001173">
    <property type="entry name" value="Glyco_trans_2-like"/>
</dbReference>
<keyword evidence="3" id="KW-0328">Glycosyltransferase</keyword>
<protein>
    <submittedName>
        <fullName evidence="3">Glycosyltransferase</fullName>
        <ecNumber evidence="3">2.4.-.-</ecNumber>
    </submittedName>
</protein>
<evidence type="ECO:0000256" key="1">
    <source>
        <dbReference type="SAM" id="Phobius"/>
    </source>
</evidence>
<evidence type="ECO:0000313" key="4">
    <source>
        <dbReference type="Proteomes" id="UP001216907"/>
    </source>
</evidence>
<feature type="transmembrane region" description="Helical" evidence="1">
    <location>
        <begin position="6"/>
        <end position="25"/>
    </location>
</feature>
<dbReference type="RefSeq" id="WP_277859506.1">
    <property type="nucleotide sequence ID" value="NZ_JARRAG010000001.1"/>
</dbReference>
<keyword evidence="4" id="KW-1185">Reference proteome</keyword>
<dbReference type="EC" id="2.4.-.-" evidence="3"/>
<proteinExistence type="predicted"/>
<dbReference type="SUPFAM" id="SSF53448">
    <property type="entry name" value="Nucleotide-diphospho-sugar transferases"/>
    <property type="match status" value="1"/>
</dbReference>
<name>A0ABT6F6D8_9BACT</name>
<comment type="caution">
    <text evidence="3">The sequence shown here is derived from an EMBL/GenBank/DDBJ whole genome shotgun (WGS) entry which is preliminary data.</text>
</comment>
<dbReference type="PANTHER" id="PTHR43646:SF3">
    <property type="entry name" value="SLR1566 PROTEIN"/>
    <property type="match status" value="1"/>
</dbReference>
<organism evidence="3 4">
    <name type="scientific">Paludisphaera mucosa</name>
    <dbReference type="NCBI Taxonomy" id="3030827"/>
    <lineage>
        <taxon>Bacteria</taxon>
        <taxon>Pseudomonadati</taxon>
        <taxon>Planctomycetota</taxon>
        <taxon>Planctomycetia</taxon>
        <taxon>Isosphaerales</taxon>
        <taxon>Isosphaeraceae</taxon>
        <taxon>Paludisphaera</taxon>
    </lineage>
</organism>
<sequence length="402" mass="44963">MTPLQSTILWIYAGIILIWPIRWIALKIILSRGEFLTPDSPRLDVADPPLVSAVIPAKDEELMLDACLSAVRDQDYPNLEILVVDDRSEDRTLEIARRHEAADYRVRVVQNESLPPGWTGKTYVLHKHAAMARGQWLWFLDADTKHEPPYLKVMLEYARANDAAMVSLLPELRCETFWEKVIQPLAGIVLMQSFPPRKVNDDSSKLAFANGQSILVTRKAYDAAGGHRAVRDRFVEDIGMAFKVKGLGLPIRLALTKGLVTCRMYASLGQLVRGWSRILFDAFDRKPWRLILKLLDPIVFCQSGHVILLVALGLTASGHGGPFSGWLLGLSLVHHALMYAVFRIIYDISVPGSRYVATFPLGNLVTDYILIRAIQMCVTGKVAWRGTSYDASLSNAQDDAEV</sequence>
<evidence type="ECO:0000313" key="3">
    <source>
        <dbReference type="EMBL" id="MDG3003151.1"/>
    </source>
</evidence>
<feature type="domain" description="Glycosyltransferase 2-like" evidence="2">
    <location>
        <begin position="52"/>
        <end position="218"/>
    </location>
</feature>
<keyword evidence="1" id="KW-0472">Membrane</keyword>
<dbReference type="Proteomes" id="UP001216907">
    <property type="component" value="Unassembled WGS sequence"/>
</dbReference>
<accession>A0ABT6F6D8</accession>